<keyword evidence="2" id="KW-1185">Reference proteome</keyword>
<reference evidence="1 2" key="1">
    <citation type="journal article" date="2013" name="BMC Genomics">
        <title>Genome sequencing and comparative genomics of honey bee microsporidia, Nosema apis reveal novel insights into host-parasite interactions.</title>
        <authorList>
            <person name="Chen Yp."/>
            <person name="Pettis J.S."/>
            <person name="Zhao Y."/>
            <person name="Liu X."/>
            <person name="Tallon L.J."/>
            <person name="Sadzewicz L.D."/>
            <person name="Li R."/>
            <person name="Zheng H."/>
            <person name="Huang S."/>
            <person name="Zhang X."/>
            <person name="Hamilton M.C."/>
            <person name="Pernal S.F."/>
            <person name="Melathopoulos A.P."/>
            <person name="Yan X."/>
            <person name="Evans J.D."/>
        </authorList>
    </citation>
    <scope>NUCLEOTIDE SEQUENCE [LARGE SCALE GENOMIC DNA]</scope>
    <source>
        <strain evidence="1 2">BRL 01</strain>
    </source>
</reference>
<sequence length="153" mass="17959">MCKNNKVYAIIFVHEIYINLAIKIQKALQQTGRYAYILHLKNVRDTRLITLEKIDTIVLIDCPSFNNLEIDLPLPILTPSDLQYILSKKWDSSYDQNRFDFIVKNNQKSICKYDGAGKLILESEFFGIQYESKERILEIHEGKRGIPKEYENE</sequence>
<dbReference type="EMBL" id="KE647154">
    <property type="protein sequence ID" value="EQB61314.1"/>
    <property type="molecule type" value="Genomic_DNA"/>
</dbReference>
<accession>T0LA10</accession>
<proteinExistence type="predicted"/>
<protein>
    <submittedName>
        <fullName evidence="1">Diphthamide synthase subunit dph2</fullName>
    </submittedName>
</protein>
<organism evidence="1 2">
    <name type="scientific">Vairimorpha apis BRL 01</name>
    <dbReference type="NCBI Taxonomy" id="1037528"/>
    <lineage>
        <taxon>Eukaryota</taxon>
        <taxon>Fungi</taxon>
        <taxon>Fungi incertae sedis</taxon>
        <taxon>Microsporidia</taxon>
        <taxon>Nosematidae</taxon>
        <taxon>Vairimorpha</taxon>
    </lineage>
</organism>
<evidence type="ECO:0000313" key="1">
    <source>
        <dbReference type="EMBL" id="EQB61314.1"/>
    </source>
</evidence>
<dbReference type="InterPro" id="IPR042265">
    <property type="entry name" value="DPH1/DPH2_3"/>
</dbReference>
<dbReference type="VEuPathDB" id="MicrosporidiaDB:NAPIS_ORF01126"/>
<dbReference type="AlphaFoldDB" id="T0LA10"/>
<dbReference type="Gene3D" id="3.40.50.11860">
    <property type="entry name" value="Diphthamide synthesis DPH1/DPH2 domain 3"/>
    <property type="match status" value="1"/>
</dbReference>
<evidence type="ECO:0000313" key="2">
    <source>
        <dbReference type="Proteomes" id="UP000053780"/>
    </source>
</evidence>
<dbReference type="Proteomes" id="UP000053780">
    <property type="component" value="Unassembled WGS sequence"/>
</dbReference>
<name>T0LA10_9MICR</name>
<dbReference type="OrthoDB" id="449241at2759"/>
<gene>
    <name evidence="1" type="ORF">NAPIS_ORF01126</name>
</gene>
<dbReference type="HOGENOM" id="CLU_1713808_0_0_1"/>